<comment type="caution">
    <text evidence="2">The sequence shown here is derived from an EMBL/GenBank/DDBJ whole genome shotgun (WGS) entry which is preliminary data.</text>
</comment>
<evidence type="ECO:0000256" key="1">
    <source>
        <dbReference type="SAM" id="SignalP"/>
    </source>
</evidence>
<proteinExistence type="predicted"/>
<evidence type="ECO:0000313" key="2">
    <source>
        <dbReference type="EMBL" id="EHB91983.1"/>
    </source>
</evidence>
<dbReference type="AlphaFoldDB" id="G5H8U6"/>
<dbReference type="HOGENOM" id="CLU_1493190_0_0_10"/>
<gene>
    <name evidence="2" type="ORF">HMPREF9450_02032</name>
</gene>
<protein>
    <recommendedName>
        <fullName evidence="4">Lipoprotein</fullName>
    </recommendedName>
</protein>
<keyword evidence="3" id="KW-1185">Reference proteome</keyword>
<accession>G5H8U6</accession>
<keyword evidence="1" id="KW-0732">Signal</keyword>
<dbReference type="RefSeq" id="WP_009134838.1">
    <property type="nucleotide sequence ID" value="NZ_CP102250.1"/>
</dbReference>
<dbReference type="PROSITE" id="PS51257">
    <property type="entry name" value="PROKAR_LIPOPROTEIN"/>
    <property type="match status" value="1"/>
</dbReference>
<dbReference type="Proteomes" id="UP000006008">
    <property type="component" value="Unassembled WGS sequence"/>
</dbReference>
<feature type="signal peptide" evidence="1">
    <location>
        <begin position="1"/>
        <end position="20"/>
    </location>
</feature>
<evidence type="ECO:0000313" key="3">
    <source>
        <dbReference type="Proteomes" id="UP000006008"/>
    </source>
</evidence>
<evidence type="ECO:0008006" key="4">
    <source>
        <dbReference type="Google" id="ProtNLM"/>
    </source>
</evidence>
<dbReference type="EMBL" id="ADLD01000013">
    <property type="protein sequence ID" value="EHB91983.1"/>
    <property type="molecule type" value="Genomic_DNA"/>
</dbReference>
<reference evidence="2 3" key="1">
    <citation type="submission" date="2011-08" db="EMBL/GenBank/DDBJ databases">
        <title>The Genome Sequence of Alistipes indistinctus YIT 12060.</title>
        <authorList>
            <consortium name="The Broad Institute Genome Sequencing Platform"/>
            <person name="Earl A."/>
            <person name="Ward D."/>
            <person name="Feldgarden M."/>
            <person name="Gevers D."/>
            <person name="Morotomi M."/>
            <person name="Young S.K."/>
            <person name="Zeng Q."/>
            <person name="Gargeya S."/>
            <person name="Fitzgerald M."/>
            <person name="Haas B."/>
            <person name="Abouelleil A."/>
            <person name="Alvarado L."/>
            <person name="Arachchi H.M."/>
            <person name="Berlin A."/>
            <person name="Brown A."/>
            <person name="Chapman S.B."/>
            <person name="Chen Z."/>
            <person name="Dunbar C."/>
            <person name="Freedman E."/>
            <person name="Gearin G."/>
            <person name="Gellesch M."/>
            <person name="Goldberg J."/>
            <person name="Griggs A."/>
            <person name="Gujja S."/>
            <person name="Heiman D."/>
            <person name="Howarth C."/>
            <person name="Larson L."/>
            <person name="Lui A."/>
            <person name="MacDonald P.J.P."/>
            <person name="Montmayeur A."/>
            <person name="Murphy C."/>
            <person name="Neiman D."/>
            <person name="Pearson M."/>
            <person name="Priest M."/>
            <person name="Roberts A."/>
            <person name="Saif S."/>
            <person name="Shea T."/>
            <person name="Shenoy N."/>
            <person name="Sisk P."/>
            <person name="Stolte C."/>
            <person name="Sykes S."/>
            <person name="Wortman J."/>
            <person name="Nusbaum C."/>
            <person name="Birren B."/>
        </authorList>
    </citation>
    <scope>NUCLEOTIDE SEQUENCE [LARGE SCALE GENOMIC DNA]</scope>
    <source>
        <strain evidence="2 3">YIT 12060</strain>
    </source>
</reference>
<dbReference type="GeneID" id="92814943"/>
<name>G5H8U6_9BACT</name>
<organism evidence="2 3">
    <name type="scientific">Alistipes indistinctus YIT 12060</name>
    <dbReference type="NCBI Taxonomy" id="742725"/>
    <lineage>
        <taxon>Bacteria</taxon>
        <taxon>Pseudomonadati</taxon>
        <taxon>Bacteroidota</taxon>
        <taxon>Bacteroidia</taxon>
        <taxon>Bacteroidales</taxon>
        <taxon>Rikenellaceae</taxon>
        <taxon>Alistipes</taxon>
    </lineage>
</organism>
<feature type="chain" id="PRO_5003477770" description="Lipoprotein" evidence="1">
    <location>
        <begin position="21"/>
        <end position="185"/>
    </location>
</feature>
<sequence>MKKLLLLAVCIAMAYGCSQSDLLTEPGLIQSSTKSVQRVAGLLQINAGGGTVQAHVSLNPAIPLYLDVYITVHNINIDFGGGSGTTYGSATLITMLGYSGNAYSEVLNGSATSHSYVDVNSLKIRPDVPDLYHIEWTVTGLPYEDPDPPFPINPGGGGGGDGCDTLCLVVTSPYFHIPANNGKFD</sequence>